<dbReference type="STRING" id="2880.D8LNW8"/>
<dbReference type="InterPro" id="IPR000197">
    <property type="entry name" value="Znf_TAZ"/>
</dbReference>
<keyword evidence="4" id="KW-0479">Metal-binding</keyword>
<evidence type="ECO:0000256" key="1">
    <source>
        <dbReference type="ARBA" id="ARBA00004123"/>
    </source>
</evidence>
<evidence type="ECO:0000256" key="5">
    <source>
        <dbReference type="ARBA" id="ARBA00022771"/>
    </source>
</evidence>
<organism evidence="14 15">
    <name type="scientific">Ectocarpus siliculosus</name>
    <name type="common">Brown alga</name>
    <name type="synonym">Conferva siliculosa</name>
    <dbReference type="NCBI Taxonomy" id="2880"/>
    <lineage>
        <taxon>Eukaryota</taxon>
        <taxon>Sar</taxon>
        <taxon>Stramenopiles</taxon>
        <taxon>Ochrophyta</taxon>
        <taxon>PX clade</taxon>
        <taxon>Phaeophyceae</taxon>
        <taxon>Ectocarpales</taxon>
        <taxon>Ectocarpaceae</taxon>
        <taxon>Ectocarpus</taxon>
    </lineage>
</organism>
<evidence type="ECO:0000256" key="2">
    <source>
        <dbReference type="ARBA" id="ARBA00013184"/>
    </source>
</evidence>
<dbReference type="InterPro" id="IPR035898">
    <property type="entry name" value="TAZ_dom_sf"/>
</dbReference>
<keyword evidence="8" id="KW-0805">Transcription regulation</keyword>
<feature type="domain" description="TAZ-type" evidence="13">
    <location>
        <begin position="494"/>
        <end position="578"/>
    </location>
</feature>
<proteinExistence type="predicted"/>
<evidence type="ECO:0000256" key="8">
    <source>
        <dbReference type="ARBA" id="ARBA00023015"/>
    </source>
</evidence>
<evidence type="ECO:0000256" key="12">
    <source>
        <dbReference type="SAM" id="MobiDB-lite"/>
    </source>
</evidence>
<dbReference type="InParanoid" id="D8LNW8"/>
<gene>
    <name evidence="14" type="ORF">Esi_0005_0255</name>
</gene>
<keyword evidence="3" id="KW-0808">Transferase</keyword>
<dbReference type="GO" id="GO:0005634">
    <property type="term" value="C:nucleus"/>
    <property type="evidence" value="ECO:0007669"/>
    <property type="project" value="UniProtKB-SubCell"/>
</dbReference>
<sequence>MERVVNAAQDPTCRPDAMDTSSSSPVHPPAGAAPGVSHDLGRCPVLKELFERNFRGYKQPAEPPYYGGEALHQAVASAFANGLAGCESLGSEHAQISGAFTDPALAAGVSTAAVLKRANEKVDVCCKNTQWGLLELRHAGKCSGHTVDGGPCLVPGCREKKKLWRHLSTCSEKDCAVQNCKLSAWQLSHLKRCTATPCNICQPVKDFIKKSRTDCIDKGILNEHRPESAPITAGPSPTGGSSVDADMDDLTSRLGSMSVLLQGSSQDDETTKLLEAMAAISIDSNTRQQRRPPAIGLRGPGAAFQVMGASVARDASSIFRIGSKDDDGSPKRMGTRFSSRLRDFKCKARAGQAVAETGDSARKRQNKNKSPVWRVERRDKNARFMEKHRYGYVCDAARWGGDIEDGAGQSRTDSDDLGDGGDGEGPMTDDGGNDEAATRGGSATNATGTEHDENPCTIWDDCMEGEETGLGARGGRGRRVTADQTALNANIVGKNNSVEGDQRKFLILLYHLHTCRADGDGEMCQVTKHCPAMRRTWRHMKTCDATVCPIAEAICTSLSSLVHHLYHCDKACRLCDYVRYVGCGDQHVGDHT</sequence>
<dbReference type="PANTHER" id="PTHR13808:SF1">
    <property type="entry name" value="HISTONE ACETYLTRANSFERASE"/>
    <property type="match status" value="1"/>
</dbReference>
<dbReference type="GO" id="GO:0003713">
    <property type="term" value="F:transcription coactivator activity"/>
    <property type="evidence" value="ECO:0007669"/>
    <property type="project" value="TreeGrafter"/>
</dbReference>
<evidence type="ECO:0000256" key="9">
    <source>
        <dbReference type="ARBA" id="ARBA00023163"/>
    </source>
</evidence>
<dbReference type="EC" id="2.3.1.48" evidence="2"/>
<comment type="catalytic activity">
    <reaction evidence="11">
        <text>L-lysyl-[protein] + acetyl-CoA = N(6)-acetyl-L-lysyl-[protein] + CoA + H(+)</text>
        <dbReference type="Rhea" id="RHEA:45948"/>
        <dbReference type="Rhea" id="RHEA-COMP:9752"/>
        <dbReference type="Rhea" id="RHEA-COMP:10731"/>
        <dbReference type="ChEBI" id="CHEBI:15378"/>
        <dbReference type="ChEBI" id="CHEBI:29969"/>
        <dbReference type="ChEBI" id="CHEBI:57287"/>
        <dbReference type="ChEBI" id="CHEBI:57288"/>
        <dbReference type="ChEBI" id="CHEBI:61930"/>
        <dbReference type="EC" id="2.3.1.48"/>
    </reaction>
</comment>
<evidence type="ECO:0000313" key="15">
    <source>
        <dbReference type="Proteomes" id="UP000002630"/>
    </source>
</evidence>
<evidence type="ECO:0000256" key="7">
    <source>
        <dbReference type="ARBA" id="ARBA00022853"/>
    </source>
</evidence>
<evidence type="ECO:0000313" key="14">
    <source>
        <dbReference type="EMBL" id="CBN78328.1"/>
    </source>
</evidence>
<dbReference type="GO" id="GO:0031490">
    <property type="term" value="F:chromatin DNA binding"/>
    <property type="evidence" value="ECO:0007669"/>
    <property type="project" value="TreeGrafter"/>
</dbReference>
<dbReference type="Gene3D" id="1.20.1020.10">
    <property type="entry name" value="TAZ domain"/>
    <property type="match status" value="2"/>
</dbReference>
<dbReference type="GO" id="GO:0005667">
    <property type="term" value="C:transcription regulator complex"/>
    <property type="evidence" value="ECO:0007669"/>
    <property type="project" value="TreeGrafter"/>
</dbReference>
<feature type="compositionally biased region" description="Low complexity" evidence="12">
    <location>
        <begin position="21"/>
        <end position="38"/>
    </location>
</feature>
<dbReference type="GO" id="GO:0045944">
    <property type="term" value="P:positive regulation of transcription by RNA polymerase II"/>
    <property type="evidence" value="ECO:0007669"/>
    <property type="project" value="TreeGrafter"/>
</dbReference>
<dbReference type="OrthoDB" id="10370347at2759"/>
<feature type="region of interest" description="Disordered" evidence="12">
    <location>
        <begin position="1"/>
        <end position="39"/>
    </location>
</feature>
<feature type="region of interest" description="Disordered" evidence="12">
    <location>
        <begin position="355"/>
        <end position="375"/>
    </location>
</feature>
<accession>D8LNW8</accession>
<name>D8LNW8_ECTSI</name>
<dbReference type="GO" id="GO:0004402">
    <property type="term" value="F:histone acetyltransferase activity"/>
    <property type="evidence" value="ECO:0007669"/>
    <property type="project" value="InterPro"/>
</dbReference>
<keyword evidence="10" id="KW-0539">Nucleus</keyword>
<reference evidence="14 15" key="1">
    <citation type="journal article" date="2010" name="Nature">
        <title>The Ectocarpus genome and the independent evolution of multicellularity in brown algae.</title>
        <authorList>
            <person name="Cock J.M."/>
            <person name="Sterck L."/>
            <person name="Rouze P."/>
            <person name="Scornet D."/>
            <person name="Allen A.E."/>
            <person name="Amoutzias G."/>
            <person name="Anthouard V."/>
            <person name="Artiguenave F."/>
            <person name="Aury J.M."/>
            <person name="Badger J.H."/>
            <person name="Beszteri B."/>
            <person name="Billiau K."/>
            <person name="Bonnet E."/>
            <person name="Bothwell J.H."/>
            <person name="Bowler C."/>
            <person name="Boyen C."/>
            <person name="Brownlee C."/>
            <person name="Carrano C.J."/>
            <person name="Charrier B."/>
            <person name="Cho G.Y."/>
            <person name="Coelho S.M."/>
            <person name="Collen J."/>
            <person name="Corre E."/>
            <person name="Da Silva C."/>
            <person name="Delage L."/>
            <person name="Delaroque N."/>
            <person name="Dittami S.M."/>
            <person name="Doulbeau S."/>
            <person name="Elias M."/>
            <person name="Farnham G."/>
            <person name="Gachon C.M."/>
            <person name="Gschloessl B."/>
            <person name="Heesch S."/>
            <person name="Jabbari K."/>
            <person name="Jubin C."/>
            <person name="Kawai H."/>
            <person name="Kimura K."/>
            <person name="Kloareg B."/>
            <person name="Kupper F.C."/>
            <person name="Lang D."/>
            <person name="Le Bail A."/>
            <person name="Leblanc C."/>
            <person name="Lerouge P."/>
            <person name="Lohr M."/>
            <person name="Lopez P.J."/>
            <person name="Martens C."/>
            <person name="Maumus F."/>
            <person name="Michel G."/>
            <person name="Miranda-Saavedra D."/>
            <person name="Morales J."/>
            <person name="Moreau H."/>
            <person name="Motomura T."/>
            <person name="Nagasato C."/>
            <person name="Napoli C.A."/>
            <person name="Nelson D.R."/>
            <person name="Nyvall-Collen P."/>
            <person name="Peters A.F."/>
            <person name="Pommier C."/>
            <person name="Potin P."/>
            <person name="Poulain J."/>
            <person name="Quesneville H."/>
            <person name="Read B."/>
            <person name="Rensing S.A."/>
            <person name="Ritter A."/>
            <person name="Rousvoal S."/>
            <person name="Samanta M."/>
            <person name="Samson G."/>
            <person name="Schroeder D.C."/>
            <person name="Segurens B."/>
            <person name="Strittmatter M."/>
            <person name="Tonon T."/>
            <person name="Tregear J.W."/>
            <person name="Valentin K."/>
            <person name="von Dassow P."/>
            <person name="Yamagishi T."/>
            <person name="Van de Peer Y."/>
            <person name="Wincker P."/>
        </authorList>
    </citation>
    <scope>NUCLEOTIDE SEQUENCE [LARGE SCALE GENOMIC DNA]</scope>
    <source>
        <strain evidence="15">Ec32 / CCAP1310/4</strain>
    </source>
</reference>
<keyword evidence="6" id="KW-0862">Zinc</keyword>
<keyword evidence="15" id="KW-1185">Reference proteome</keyword>
<keyword evidence="5" id="KW-0863">Zinc-finger</keyword>
<feature type="region of interest" description="Disordered" evidence="12">
    <location>
        <begin position="404"/>
        <end position="456"/>
    </location>
</feature>
<dbReference type="EMBL" id="FN649760">
    <property type="protein sequence ID" value="CBN78328.1"/>
    <property type="molecule type" value="Genomic_DNA"/>
</dbReference>
<evidence type="ECO:0000256" key="10">
    <source>
        <dbReference type="ARBA" id="ARBA00023242"/>
    </source>
</evidence>
<evidence type="ECO:0000256" key="6">
    <source>
        <dbReference type="ARBA" id="ARBA00022833"/>
    </source>
</evidence>
<keyword evidence="9" id="KW-0804">Transcription</keyword>
<dbReference type="InterPro" id="IPR013178">
    <property type="entry name" value="Histone_AcTrfase_Rtt109/CBP"/>
</dbReference>
<comment type="subcellular location">
    <subcellularLocation>
        <location evidence="1">Nucleus</location>
    </subcellularLocation>
</comment>
<evidence type="ECO:0000256" key="11">
    <source>
        <dbReference type="ARBA" id="ARBA00048017"/>
    </source>
</evidence>
<dbReference type="Proteomes" id="UP000002630">
    <property type="component" value="Unassembled WGS sequence"/>
</dbReference>
<evidence type="ECO:0000256" key="4">
    <source>
        <dbReference type="ARBA" id="ARBA00022723"/>
    </source>
</evidence>
<dbReference type="AlphaFoldDB" id="D8LNW8"/>
<evidence type="ECO:0000256" key="3">
    <source>
        <dbReference type="ARBA" id="ARBA00022679"/>
    </source>
</evidence>
<dbReference type="GO" id="GO:0008270">
    <property type="term" value="F:zinc ion binding"/>
    <property type="evidence" value="ECO:0007669"/>
    <property type="project" value="UniProtKB-KW"/>
</dbReference>
<dbReference type="Pfam" id="PF02135">
    <property type="entry name" value="zf-TAZ"/>
    <property type="match status" value="2"/>
</dbReference>
<evidence type="ECO:0000259" key="13">
    <source>
        <dbReference type="PROSITE" id="PS50134"/>
    </source>
</evidence>
<feature type="domain" description="TAZ-type" evidence="13">
    <location>
        <begin position="122"/>
        <end position="204"/>
    </location>
</feature>
<dbReference type="SMART" id="SM00551">
    <property type="entry name" value="ZnF_TAZ"/>
    <property type="match status" value="2"/>
</dbReference>
<dbReference type="PROSITE" id="PS50134">
    <property type="entry name" value="ZF_TAZ"/>
    <property type="match status" value="2"/>
</dbReference>
<dbReference type="PANTHER" id="PTHR13808">
    <property type="entry name" value="CBP/P300-RELATED"/>
    <property type="match status" value="1"/>
</dbReference>
<keyword evidence="7" id="KW-0156">Chromatin regulator</keyword>
<dbReference type="SUPFAM" id="SSF57933">
    <property type="entry name" value="TAZ domain"/>
    <property type="match status" value="2"/>
</dbReference>
<protein>
    <recommendedName>
        <fullName evidence="2">histone acetyltransferase</fullName>
        <ecNumber evidence="2">2.3.1.48</ecNumber>
    </recommendedName>
</protein>
<dbReference type="GO" id="GO:0000123">
    <property type="term" value="C:histone acetyltransferase complex"/>
    <property type="evidence" value="ECO:0007669"/>
    <property type="project" value="TreeGrafter"/>
</dbReference>